<keyword evidence="4 6" id="KW-1133">Transmembrane helix</keyword>
<proteinExistence type="inferred from homology"/>
<name>A0A7S0J8X3_9EUKA</name>
<evidence type="ECO:0000313" key="7">
    <source>
        <dbReference type="EMBL" id="CAD8544718.1"/>
    </source>
</evidence>
<evidence type="ECO:0000256" key="2">
    <source>
        <dbReference type="ARBA" id="ARBA00005467"/>
    </source>
</evidence>
<evidence type="ECO:0000256" key="3">
    <source>
        <dbReference type="ARBA" id="ARBA00022692"/>
    </source>
</evidence>
<dbReference type="GO" id="GO:0016192">
    <property type="term" value="P:vesicle-mediated transport"/>
    <property type="evidence" value="ECO:0007669"/>
    <property type="project" value="TreeGrafter"/>
</dbReference>
<dbReference type="PANTHER" id="PTHR13019:SF7">
    <property type="entry name" value="GOLGI APPARATUS MEMBRANE PROTEIN TVP23"/>
    <property type="match status" value="1"/>
</dbReference>
<protein>
    <recommendedName>
        <fullName evidence="6">Golgi apparatus membrane protein TVP23 homolog</fullName>
    </recommendedName>
</protein>
<evidence type="ECO:0000256" key="4">
    <source>
        <dbReference type="ARBA" id="ARBA00022989"/>
    </source>
</evidence>
<dbReference type="AlphaFoldDB" id="A0A7S0J8X3"/>
<dbReference type="InterPro" id="IPR008564">
    <property type="entry name" value="TVP23-like"/>
</dbReference>
<feature type="transmembrane region" description="Helical" evidence="6">
    <location>
        <begin position="148"/>
        <end position="167"/>
    </location>
</feature>
<dbReference type="Pfam" id="PF05832">
    <property type="entry name" value="DUF846"/>
    <property type="match status" value="1"/>
</dbReference>
<comment type="similarity">
    <text evidence="2 6">Belongs to the TVP23 family.</text>
</comment>
<comment type="subcellular location">
    <subcellularLocation>
        <location evidence="1 6">Membrane</location>
        <topology evidence="1 6">Multi-pass membrane protein</topology>
    </subcellularLocation>
</comment>
<dbReference type="EMBL" id="HBER01039525">
    <property type="protein sequence ID" value="CAD8544718.1"/>
    <property type="molecule type" value="Transcribed_RNA"/>
</dbReference>
<organism evidence="7">
    <name type="scientific">Calcidiscus leptoporus</name>
    <dbReference type="NCBI Taxonomy" id="127549"/>
    <lineage>
        <taxon>Eukaryota</taxon>
        <taxon>Haptista</taxon>
        <taxon>Haptophyta</taxon>
        <taxon>Prymnesiophyceae</taxon>
        <taxon>Coccolithales</taxon>
        <taxon>Calcidiscaceae</taxon>
        <taxon>Calcidiscus</taxon>
    </lineage>
</organism>
<feature type="transmembrane region" description="Helical" evidence="6">
    <location>
        <begin position="47"/>
        <end position="76"/>
    </location>
</feature>
<dbReference type="PANTHER" id="PTHR13019">
    <property type="entry name" value="GOLGI APPARATUS MEMBRANE PROTEIN TVP23"/>
    <property type="match status" value="1"/>
</dbReference>
<evidence type="ECO:0000256" key="6">
    <source>
        <dbReference type="RuleBase" id="RU361206"/>
    </source>
</evidence>
<accession>A0A7S0J8X3</accession>
<sequence length="208" mass="22958">MSNTMEFGGGVEEVDTRGLLSRASDIAAGLKHPVPAFFHLCFKTLALFTYIFGTWFSSSFVNIFVLCVLLLAFDFWTVKNVTGRLMVGLRWWSEVRDDGSTEWKFEAQEDNLQSTTLDVGVFWLGLILPAIVWFLFGIGSLFRLSFDWLLLIATALSLSFANIIGYVRCKKDARSKINTGLASIVTRAGMNNSVGRALTSAAGTAFGL</sequence>
<evidence type="ECO:0000256" key="5">
    <source>
        <dbReference type="ARBA" id="ARBA00023136"/>
    </source>
</evidence>
<evidence type="ECO:0000256" key="1">
    <source>
        <dbReference type="ARBA" id="ARBA00004141"/>
    </source>
</evidence>
<feature type="transmembrane region" description="Helical" evidence="6">
    <location>
        <begin position="121"/>
        <end position="142"/>
    </location>
</feature>
<gene>
    <name evidence="7" type="ORF">CLEP1334_LOCUS20006</name>
</gene>
<reference evidence="7" key="1">
    <citation type="submission" date="2021-01" db="EMBL/GenBank/DDBJ databases">
        <authorList>
            <person name="Corre E."/>
            <person name="Pelletier E."/>
            <person name="Niang G."/>
            <person name="Scheremetjew M."/>
            <person name="Finn R."/>
            <person name="Kale V."/>
            <person name="Holt S."/>
            <person name="Cochrane G."/>
            <person name="Meng A."/>
            <person name="Brown T."/>
            <person name="Cohen L."/>
        </authorList>
    </citation>
    <scope>NUCLEOTIDE SEQUENCE</scope>
    <source>
        <strain evidence="7">RCC1130</strain>
    </source>
</reference>
<keyword evidence="3 6" id="KW-0812">Transmembrane</keyword>
<dbReference type="GO" id="GO:0009306">
    <property type="term" value="P:protein secretion"/>
    <property type="evidence" value="ECO:0007669"/>
    <property type="project" value="TreeGrafter"/>
</dbReference>
<keyword evidence="5 6" id="KW-0472">Membrane</keyword>
<dbReference type="GO" id="GO:0000139">
    <property type="term" value="C:Golgi membrane"/>
    <property type="evidence" value="ECO:0007669"/>
    <property type="project" value="TreeGrafter"/>
</dbReference>